<reference evidence="2" key="1">
    <citation type="submission" date="2020-06" db="EMBL/GenBank/DDBJ databases">
        <authorList>
            <consortium name="Plant Systems Biology data submission"/>
        </authorList>
    </citation>
    <scope>NUCLEOTIDE SEQUENCE</scope>
    <source>
        <strain evidence="2">D6</strain>
    </source>
</reference>
<evidence type="ECO:0000313" key="2">
    <source>
        <dbReference type="EMBL" id="CAB9523298.1"/>
    </source>
</evidence>
<sequence>MLLYCSISRKHKPHLLTNASIGGTESDRKGVHEKKKRTSHIKIGSNLATIHQPSPSSSCQTSAPCIPPKPKANSDRQNLITKHRKTNSFPGASKPSRGRHVRFNSVELQEYAVTLGDHPFCQGHFPLTLDWSHGRPIHMSVRDYEADKARRRYTTSKWEFHMDVRERWERLRLVSGLNETALAHLEQNRQYHRH</sequence>
<keyword evidence="3" id="KW-1185">Reference proteome</keyword>
<name>A0A9N8HQ48_9STRA</name>
<protein>
    <submittedName>
        <fullName evidence="2">Uncharacterized protein</fullName>
    </submittedName>
</protein>
<dbReference type="Proteomes" id="UP001153069">
    <property type="component" value="Unassembled WGS sequence"/>
</dbReference>
<evidence type="ECO:0000256" key="1">
    <source>
        <dbReference type="SAM" id="MobiDB-lite"/>
    </source>
</evidence>
<accession>A0A9N8HQ48</accession>
<feature type="region of interest" description="Disordered" evidence="1">
    <location>
        <begin position="18"/>
        <end position="37"/>
    </location>
</feature>
<gene>
    <name evidence="2" type="ORF">SEMRO_1401_G269460.1</name>
</gene>
<proteinExistence type="predicted"/>
<dbReference type="AlphaFoldDB" id="A0A9N8HQ48"/>
<dbReference type="EMBL" id="CAICTM010001399">
    <property type="protein sequence ID" value="CAB9523298.1"/>
    <property type="molecule type" value="Genomic_DNA"/>
</dbReference>
<evidence type="ECO:0000313" key="3">
    <source>
        <dbReference type="Proteomes" id="UP001153069"/>
    </source>
</evidence>
<organism evidence="2 3">
    <name type="scientific">Seminavis robusta</name>
    <dbReference type="NCBI Taxonomy" id="568900"/>
    <lineage>
        <taxon>Eukaryota</taxon>
        <taxon>Sar</taxon>
        <taxon>Stramenopiles</taxon>
        <taxon>Ochrophyta</taxon>
        <taxon>Bacillariophyta</taxon>
        <taxon>Bacillariophyceae</taxon>
        <taxon>Bacillariophycidae</taxon>
        <taxon>Naviculales</taxon>
        <taxon>Naviculaceae</taxon>
        <taxon>Seminavis</taxon>
    </lineage>
</organism>
<comment type="caution">
    <text evidence="2">The sequence shown here is derived from an EMBL/GenBank/DDBJ whole genome shotgun (WGS) entry which is preliminary data.</text>
</comment>